<dbReference type="InterPro" id="IPR020583">
    <property type="entry name" value="Inositol_monoP_metal-BS"/>
</dbReference>
<keyword evidence="7 9" id="KW-0460">Magnesium</keyword>
<organism evidence="11 12">
    <name type="scientific">Marinobacter confluentis</name>
    <dbReference type="NCBI Taxonomy" id="1697557"/>
    <lineage>
        <taxon>Bacteria</taxon>
        <taxon>Pseudomonadati</taxon>
        <taxon>Pseudomonadota</taxon>
        <taxon>Gammaproteobacteria</taxon>
        <taxon>Pseudomonadales</taxon>
        <taxon>Marinobacteraceae</taxon>
        <taxon>Marinobacter</taxon>
    </lineage>
</organism>
<feature type="binding site" evidence="9">
    <location>
        <position position="212"/>
    </location>
    <ligand>
        <name>substrate</name>
    </ligand>
</feature>
<comment type="catalytic activity">
    <reaction evidence="1 9">
        <text>adenosine 3',5'-bisphosphate + H2O = AMP + phosphate</text>
        <dbReference type="Rhea" id="RHEA:10040"/>
        <dbReference type="ChEBI" id="CHEBI:15377"/>
        <dbReference type="ChEBI" id="CHEBI:43474"/>
        <dbReference type="ChEBI" id="CHEBI:58343"/>
        <dbReference type="ChEBI" id="CHEBI:456215"/>
        <dbReference type="EC" id="3.1.3.7"/>
    </reaction>
</comment>
<comment type="caution">
    <text evidence="11">The sequence shown here is derived from an EMBL/GenBank/DDBJ whole genome shotgun (WGS) entry which is preliminary data.</text>
</comment>
<gene>
    <name evidence="9 11" type="primary">cysQ</name>
    <name evidence="11" type="ORF">E5Q11_06600</name>
</gene>
<evidence type="ECO:0000256" key="8">
    <source>
        <dbReference type="ARBA" id="ARBA00023136"/>
    </source>
</evidence>
<feature type="binding site" evidence="9">
    <location>
        <begin position="89"/>
        <end position="92"/>
    </location>
    <ligand>
        <name>substrate</name>
    </ligand>
</feature>
<evidence type="ECO:0000256" key="9">
    <source>
        <dbReference type="HAMAP-Rule" id="MF_02095"/>
    </source>
</evidence>
<dbReference type="PANTHER" id="PTHR43028:SF5">
    <property type="entry name" value="3'(2'),5'-BISPHOSPHATE NUCLEOTIDASE 1"/>
    <property type="match status" value="1"/>
</dbReference>
<dbReference type="HAMAP" id="MF_02095">
    <property type="entry name" value="CysQ"/>
    <property type="match status" value="1"/>
</dbReference>
<dbReference type="GO" id="GO:0008441">
    <property type="term" value="F:3'(2'),5'-bisphosphate nucleotidase activity"/>
    <property type="evidence" value="ECO:0007669"/>
    <property type="project" value="UniProtKB-UniRule"/>
</dbReference>
<dbReference type="PANTHER" id="PTHR43028">
    <property type="entry name" value="3'(2'),5'-BISPHOSPHATE NUCLEOTIDASE 1"/>
    <property type="match status" value="1"/>
</dbReference>
<sequence>MELPSLVPKILKLADSASKKVLKIYTTDFKVNYKSDESPITAADLASHQIIVDGLKELTPDIPVLSEEGSDIPWEERSKWQRFWLIDPIDGTKDFTQRTGEFTVNIALIEAGEPVLGVVTAPALKEAYWGSKGEGAFKRDSDGNIQRITVAEPGDTVRVVASKNHLNDDTKAFIAKFESRELVQAGSSLKFCRIAEGHADIYPRLGPTCEWDTGAAHAVLSAAGGKVETLDGAPLKYGKQDVLNPFFVASGAWYRRRVQG</sequence>
<proteinExistence type="inferred from homology"/>
<dbReference type="GO" id="GO:0000287">
    <property type="term" value="F:magnesium ion binding"/>
    <property type="evidence" value="ECO:0007669"/>
    <property type="project" value="UniProtKB-UniRule"/>
</dbReference>
<dbReference type="OrthoDB" id="9785695at2"/>
<dbReference type="EC" id="3.1.3.7" evidence="9"/>
<dbReference type="EMBL" id="SRPF01000002">
    <property type="protein sequence ID" value="TGN39961.1"/>
    <property type="molecule type" value="Genomic_DNA"/>
</dbReference>
<accession>A0A4Z1C1F0</accession>
<dbReference type="InterPro" id="IPR000760">
    <property type="entry name" value="Inositol_monophosphatase-like"/>
</dbReference>
<comment type="similarity">
    <text evidence="2 9">Belongs to the inositol monophosphatase superfamily. CysQ family.</text>
</comment>
<name>A0A4Z1C1F0_9GAMM</name>
<keyword evidence="12" id="KW-1185">Reference proteome</keyword>
<evidence type="ECO:0000256" key="10">
    <source>
        <dbReference type="PIRSR" id="PIRSR600760-2"/>
    </source>
</evidence>
<feature type="binding site" evidence="10">
    <location>
        <position position="212"/>
    </location>
    <ligand>
        <name>Mg(2+)</name>
        <dbReference type="ChEBI" id="CHEBI:18420"/>
        <label>1</label>
        <note>catalytic</note>
    </ligand>
</feature>
<dbReference type="Gene3D" id="3.30.540.10">
    <property type="entry name" value="Fructose-1,6-Bisphosphatase, subunit A, domain 1"/>
    <property type="match status" value="1"/>
</dbReference>
<dbReference type="RefSeq" id="WP_135802625.1">
    <property type="nucleotide sequence ID" value="NZ_SRPF01000002.1"/>
</dbReference>
<dbReference type="FunFam" id="3.30.540.10:FF:000007">
    <property type="entry name" value="3'(2'),5'-bisphosphate nucleotidase CysQ"/>
    <property type="match status" value="1"/>
</dbReference>
<dbReference type="InterPro" id="IPR050725">
    <property type="entry name" value="CysQ/Inositol_MonoPase"/>
</dbReference>
<feature type="binding site" evidence="9">
    <location>
        <position position="87"/>
    </location>
    <ligand>
        <name>Mg(2+)</name>
        <dbReference type="ChEBI" id="CHEBI:18420"/>
        <label>2</label>
    </ligand>
</feature>
<dbReference type="CDD" id="cd01638">
    <property type="entry name" value="CysQ"/>
    <property type="match status" value="1"/>
</dbReference>
<reference evidence="11 12" key="1">
    <citation type="submission" date="2019-04" db="EMBL/GenBank/DDBJ databases">
        <authorList>
            <person name="Park S."/>
            <person name="Yoon J.-H."/>
        </authorList>
    </citation>
    <scope>NUCLEOTIDE SEQUENCE [LARGE SCALE GENOMIC DNA]</scope>
    <source>
        <strain evidence="11 12">HJM-18</strain>
    </source>
</reference>
<feature type="binding site" evidence="9">
    <location>
        <position position="67"/>
    </location>
    <ligand>
        <name>Mg(2+)</name>
        <dbReference type="ChEBI" id="CHEBI:18420"/>
        <label>1</label>
    </ligand>
</feature>
<feature type="binding site" evidence="9">
    <location>
        <position position="67"/>
    </location>
    <ligand>
        <name>substrate</name>
    </ligand>
</feature>
<dbReference type="Gene3D" id="3.40.190.80">
    <property type="match status" value="1"/>
</dbReference>
<keyword evidence="6 9" id="KW-0378">Hydrolase</keyword>
<keyword evidence="8 9" id="KW-0472">Membrane</keyword>
<dbReference type="Proteomes" id="UP000298325">
    <property type="component" value="Unassembled WGS sequence"/>
</dbReference>
<evidence type="ECO:0000256" key="7">
    <source>
        <dbReference type="ARBA" id="ARBA00022842"/>
    </source>
</evidence>
<evidence type="ECO:0000313" key="12">
    <source>
        <dbReference type="Proteomes" id="UP000298325"/>
    </source>
</evidence>
<dbReference type="PROSITE" id="PS00629">
    <property type="entry name" value="IMP_1"/>
    <property type="match status" value="1"/>
</dbReference>
<dbReference type="GO" id="GO:0000103">
    <property type="term" value="P:sulfate assimilation"/>
    <property type="evidence" value="ECO:0007669"/>
    <property type="project" value="TreeGrafter"/>
</dbReference>
<comment type="subcellular location">
    <subcellularLocation>
        <location evidence="9">Cell inner membrane</location>
        <topology evidence="9">Peripheral membrane protein</topology>
        <orientation evidence="9">Cytoplasmic side</orientation>
    </subcellularLocation>
</comment>
<evidence type="ECO:0000256" key="1">
    <source>
        <dbReference type="ARBA" id="ARBA00001625"/>
    </source>
</evidence>
<feature type="binding site" evidence="9">
    <location>
        <position position="212"/>
    </location>
    <ligand>
        <name>Mg(2+)</name>
        <dbReference type="ChEBI" id="CHEBI:18420"/>
        <label>2</label>
    </ligand>
</feature>
<dbReference type="GO" id="GO:0050427">
    <property type="term" value="P:3'-phosphoadenosine 5'-phosphosulfate metabolic process"/>
    <property type="evidence" value="ECO:0007669"/>
    <property type="project" value="TreeGrafter"/>
</dbReference>
<evidence type="ECO:0000313" key="11">
    <source>
        <dbReference type="EMBL" id="TGN39961.1"/>
    </source>
</evidence>
<feature type="binding site" evidence="9 10">
    <location>
        <position position="90"/>
    </location>
    <ligand>
        <name>Mg(2+)</name>
        <dbReference type="ChEBI" id="CHEBI:18420"/>
        <label>2</label>
    </ligand>
</feature>
<evidence type="ECO:0000256" key="3">
    <source>
        <dbReference type="ARBA" id="ARBA00022475"/>
    </source>
</evidence>
<dbReference type="InterPro" id="IPR006240">
    <property type="entry name" value="CysQ"/>
</dbReference>
<dbReference type="NCBIfam" id="TIGR01331">
    <property type="entry name" value="bisphos_cysQ"/>
    <property type="match status" value="1"/>
</dbReference>
<evidence type="ECO:0000256" key="5">
    <source>
        <dbReference type="ARBA" id="ARBA00022723"/>
    </source>
</evidence>
<comment type="function">
    <text evidence="9">Converts adenosine-3',5'-bisphosphate (PAP) to AMP.</text>
</comment>
<evidence type="ECO:0000256" key="4">
    <source>
        <dbReference type="ARBA" id="ARBA00022519"/>
    </source>
</evidence>
<protein>
    <recommendedName>
        <fullName evidence="9">3'(2'),5'-bisphosphate nucleotidase CysQ</fullName>
        <ecNumber evidence="9">3.1.3.7</ecNumber>
    </recommendedName>
    <alternativeName>
        <fullName evidence="9">3'(2'),5-bisphosphonucleoside 3'(2')-phosphohydrolase</fullName>
    </alternativeName>
    <alternativeName>
        <fullName evidence="9">3'-phosphoadenosine 5'-phosphate phosphatase</fullName>
        <shortName evidence="9">PAP phosphatase</shortName>
    </alternativeName>
</protein>
<dbReference type="AlphaFoldDB" id="A0A4Z1C1F0"/>
<dbReference type="Pfam" id="PF00459">
    <property type="entry name" value="Inositol_P"/>
    <property type="match status" value="1"/>
</dbReference>
<dbReference type="SUPFAM" id="SSF56655">
    <property type="entry name" value="Carbohydrate phosphatase"/>
    <property type="match status" value="1"/>
</dbReference>
<feature type="binding site" evidence="10">
    <location>
        <position position="67"/>
    </location>
    <ligand>
        <name>Mg(2+)</name>
        <dbReference type="ChEBI" id="CHEBI:18420"/>
        <label>1</label>
        <note>catalytic</note>
    </ligand>
</feature>
<keyword evidence="4 9" id="KW-0997">Cell inner membrane</keyword>
<evidence type="ECO:0000256" key="6">
    <source>
        <dbReference type="ARBA" id="ARBA00022801"/>
    </source>
</evidence>
<evidence type="ECO:0000256" key="2">
    <source>
        <dbReference type="ARBA" id="ARBA00005289"/>
    </source>
</evidence>
<comment type="cofactor">
    <cofactor evidence="9 10">
        <name>Mg(2+)</name>
        <dbReference type="ChEBI" id="CHEBI:18420"/>
    </cofactor>
</comment>
<keyword evidence="5 9" id="KW-0479">Metal-binding</keyword>
<keyword evidence="3 9" id="KW-1003">Cell membrane</keyword>
<feature type="binding site" evidence="9">
    <location>
        <position position="87"/>
    </location>
    <ligand>
        <name>Mg(2+)</name>
        <dbReference type="ChEBI" id="CHEBI:18420"/>
        <label>1</label>
    </ligand>
</feature>
<feature type="binding site" evidence="10">
    <location>
        <position position="89"/>
    </location>
    <ligand>
        <name>Mg(2+)</name>
        <dbReference type="ChEBI" id="CHEBI:18420"/>
        <label>1</label>
        <note>catalytic</note>
    </ligand>
</feature>
<feature type="binding site" evidence="9">
    <location>
        <position position="89"/>
    </location>
    <ligand>
        <name>Mg(2+)</name>
        <dbReference type="ChEBI" id="CHEBI:18420"/>
        <label>1</label>
    </ligand>
</feature>
<dbReference type="GO" id="GO:0005886">
    <property type="term" value="C:plasma membrane"/>
    <property type="evidence" value="ECO:0007669"/>
    <property type="project" value="UniProtKB-SubCell"/>
</dbReference>
<dbReference type="PRINTS" id="PR00377">
    <property type="entry name" value="IMPHPHTASES"/>
</dbReference>
<feature type="binding site" evidence="10">
    <location>
        <position position="87"/>
    </location>
    <ligand>
        <name>Mg(2+)</name>
        <dbReference type="ChEBI" id="CHEBI:18420"/>
        <label>1</label>
        <note>catalytic</note>
    </ligand>
</feature>